<evidence type="ECO:0000256" key="5">
    <source>
        <dbReference type="ARBA" id="ARBA00022842"/>
    </source>
</evidence>
<evidence type="ECO:0000313" key="8">
    <source>
        <dbReference type="Proteomes" id="UP000708208"/>
    </source>
</evidence>
<dbReference type="PANTHER" id="PTHR43758:SF2">
    <property type="entry name" value="OXIDIZED PURINE NUCLEOSIDE TRIPHOSPHATE HYDROLASE"/>
    <property type="match status" value="1"/>
</dbReference>
<dbReference type="AlphaFoldDB" id="A0A8J2JFH5"/>
<evidence type="ECO:0000256" key="2">
    <source>
        <dbReference type="ARBA" id="ARBA00005582"/>
    </source>
</evidence>
<dbReference type="EMBL" id="CAJVCH010042592">
    <property type="protein sequence ID" value="CAG7716982.1"/>
    <property type="molecule type" value="Genomic_DNA"/>
</dbReference>
<proteinExistence type="inferred from homology"/>
<dbReference type="PROSITE" id="PS51462">
    <property type="entry name" value="NUDIX"/>
    <property type="match status" value="1"/>
</dbReference>
<feature type="domain" description="Nudix hydrolase" evidence="6">
    <location>
        <begin position="5"/>
        <end position="140"/>
    </location>
</feature>
<comment type="cofactor">
    <cofactor evidence="1">
        <name>Mg(2+)</name>
        <dbReference type="ChEBI" id="CHEBI:18420"/>
    </cofactor>
</comment>
<evidence type="ECO:0000256" key="1">
    <source>
        <dbReference type="ARBA" id="ARBA00001946"/>
    </source>
</evidence>
<dbReference type="GO" id="GO:0008413">
    <property type="term" value="F:8-oxo-7,8-dihydroguanosine triphosphate pyrophosphatase activity"/>
    <property type="evidence" value="ECO:0007669"/>
    <property type="project" value="TreeGrafter"/>
</dbReference>
<dbReference type="GO" id="GO:0046872">
    <property type="term" value="F:metal ion binding"/>
    <property type="evidence" value="ECO:0007669"/>
    <property type="project" value="UniProtKB-KW"/>
</dbReference>
<comment type="similarity">
    <text evidence="2">Belongs to the Nudix hydrolase family.</text>
</comment>
<organism evidence="7 8">
    <name type="scientific">Allacma fusca</name>
    <dbReference type="NCBI Taxonomy" id="39272"/>
    <lineage>
        <taxon>Eukaryota</taxon>
        <taxon>Metazoa</taxon>
        <taxon>Ecdysozoa</taxon>
        <taxon>Arthropoda</taxon>
        <taxon>Hexapoda</taxon>
        <taxon>Collembola</taxon>
        <taxon>Symphypleona</taxon>
        <taxon>Sminthuridae</taxon>
        <taxon>Allacma</taxon>
    </lineage>
</organism>
<dbReference type="OrthoDB" id="408303at2759"/>
<gene>
    <name evidence="7" type="ORF">AFUS01_LOCUS6461</name>
</gene>
<reference evidence="7" key="1">
    <citation type="submission" date="2021-06" db="EMBL/GenBank/DDBJ databases">
        <authorList>
            <person name="Hodson N. C."/>
            <person name="Mongue J. A."/>
            <person name="Jaron S. K."/>
        </authorList>
    </citation>
    <scope>NUCLEOTIDE SEQUENCE</scope>
</reference>
<dbReference type="Proteomes" id="UP000708208">
    <property type="component" value="Unassembled WGS sequence"/>
</dbReference>
<evidence type="ECO:0000313" key="7">
    <source>
        <dbReference type="EMBL" id="CAG7716982.1"/>
    </source>
</evidence>
<keyword evidence="3" id="KW-0479">Metal-binding</keyword>
<protein>
    <recommendedName>
        <fullName evidence="6">Nudix hydrolase domain-containing protein</fullName>
    </recommendedName>
</protein>
<dbReference type="Pfam" id="PF00293">
    <property type="entry name" value="NUDIX"/>
    <property type="match status" value="1"/>
</dbReference>
<dbReference type="InterPro" id="IPR000086">
    <property type="entry name" value="NUDIX_hydrolase_dom"/>
</dbReference>
<sequence>MNIQRLFLSGDSTVYNLTFIIKGDKVLLGLKKRGFGTGKWNGFGGKLEPGETVTDSAVREIEEECGLRVRPEDLKLMGVNHFEFLWNPGVREVHIFTCDKYEGEIIESEEMLPKWYPIDETPRNEMWTDDVHWFSLLFGEIRFRGYFLFEEHSSLRQYLIVDLDQPSKVIASMNFS</sequence>
<dbReference type="GO" id="GO:0005737">
    <property type="term" value="C:cytoplasm"/>
    <property type="evidence" value="ECO:0007669"/>
    <property type="project" value="TreeGrafter"/>
</dbReference>
<evidence type="ECO:0000256" key="4">
    <source>
        <dbReference type="ARBA" id="ARBA00022801"/>
    </source>
</evidence>
<accession>A0A8J2JFH5</accession>
<dbReference type="GO" id="GO:0042262">
    <property type="term" value="P:DNA protection"/>
    <property type="evidence" value="ECO:0007669"/>
    <property type="project" value="TreeGrafter"/>
</dbReference>
<keyword evidence="4" id="KW-0378">Hydrolase</keyword>
<dbReference type="CDD" id="cd03427">
    <property type="entry name" value="NUDIX_MTH1_Nudt1"/>
    <property type="match status" value="1"/>
</dbReference>
<comment type="caution">
    <text evidence="7">The sequence shown here is derived from an EMBL/GenBank/DDBJ whole genome shotgun (WGS) entry which is preliminary data.</text>
</comment>
<name>A0A8J2JFH5_9HEXA</name>
<dbReference type="PANTHER" id="PTHR43758">
    <property type="entry name" value="7,8-DIHYDRO-8-OXOGUANINE TRIPHOSPHATASE"/>
    <property type="match status" value="1"/>
</dbReference>
<keyword evidence="5" id="KW-0460">Magnesium</keyword>
<evidence type="ECO:0000259" key="6">
    <source>
        <dbReference type="PROSITE" id="PS51462"/>
    </source>
</evidence>
<evidence type="ECO:0000256" key="3">
    <source>
        <dbReference type="ARBA" id="ARBA00022723"/>
    </source>
</evidence>
<keyword evidence="8" id="KW-1185">Reference proteome</keyword>